<organism evidence="3 4">
    <name type="scientific">Cylindrodendrum hubeiense</name>
    <dbReference type="NCBI Taxonomy" id="595255"/>
    <lineage>
        <taxon>Eukaryota</taxon>
        <taxon>Fungi</taxon>
        <taxon>Dikarya</taxon>
        <taxon>Ascomycota</taxon>
        <taxon>Pezizomycotina</taxon>
        <taxon>Sordariomycetes</taxon>
        <taxon>Hypocreomycetidae</taxon>
        <taxon>Hypocreales</taxon>
        <taxon>Nectriaceae</taxon>
        <taxon>Cylindrodendrum</taxon>
    </lineage>
</organism>
<gene>
    <name evidence="3" type="ORF">G7Z17_g1456</name>
</gene>
<evidence type="ECO:0000256" key="2">
    <source>
        <dbReference type="SAM" id="Phobius"/>
    </source>
</evidence>
<dbReference type="CDD" id="cd00761">
    <property type="entry name" value="Glyco_tranf_GTA_type"/>
    <property type="match status" value="1"/>
</dbReference>
<evidence type="ECO:0000313" key="4">
    <source>
        <dbReference type="Proteomes" id="UP000722485"/>
    </source>
</evidence>
<dbReference type="OrthoDB" id="2590398at2759"/>
<name>A0A9P5LM27_9HYPO</name>
<feature type="region of interest" description="Disordered" evidence="1">
    <location>
        <begin position="62"/>
        <end position="123"/>
    </location>
</feature>
<dbReference type="AlphaFoldDB" id="A0A9P5LM27"/>
<feature type="transmembrane region" description="Helical" evidence="2">
    <location>
        <begin position="677"/>
        <end position="701"/>
    </location>
</feature>
<dbReference type="SUPFAM" id="SSF53448">
    <property type="entry name" value="Nucleotide-diphospho-sugar transferases"/>
    <property type="match status" value="1"/>
</dbReference>
<dbReference type="InterPro" id="IPR029044">
    <property type="entry name" value="Nucleotide-diphossugar_trans"/>
</dbReference>
<feature type="transmembrane region" description="Helical" evidence="2">
    <location>
        <begin position="623"/>
        <end position="656"/>
    </location>
</feature>
<proteinExistence type="predicted"/>
<accession>A0A9P5LM27</accession>
<keyword evidence="2" id="KW-0472">Membrane</keyword>
<feature type="compositionally biased region" description="Polar residues" evidence="1">
    <location>
        <begin position="179"/>
        <end position="188"/>
    </location>
</feature>
<reference evidence="3" key="1">
    <citation type="submission" date="2020-03" db="EMBL/GenBank/DDBJ databases">
        <title>Draft Genome Sequence of Cylindrodendrum hubeiense.</title>
        <authorList>
            <person name="Buettner E."/>
            <person name="Kellner H."/>
        </authorList>
    </citation>
    <scope>NUCLEOTIDE SEQUENCE</scope>
    <source>
        <strain evidence="3">IHI 201604</strain>
    </source>
</reference>
<evidence type="ECO:0008006" key="5">
    <source>
        <dbReference type="Google" id="ProtNLM"/>
    </source>
</evidence>
<evidence type="ECO:0000313" key="3">
    <source>
        <dbReference type="EMBL" id="KAF7556399.1"/>
    </source>
</evidence>
<dbReference type="Gene3D" id="3.90.550.10">
    <property type="entry name" value="Spore Coat Polysaccharide Biosynthesis Protein SpsA, Chain A"/>
    <property type="match status" value="1"/>
</dbReference>
<keyword evidence="4" id="KW-1185">Reference proteome</keyword>
<dbReference type="Proteomes" id="UP000722485">
    <property type="component" value="Unassembled WGS sequence"/>
</dbReference>
<sequence>MDNEAPRDQLVADIVIPERLLFAPTTFSRKRNHQVDEAPARLGPVQQAVDAHLNEVQHGEANRTFSIAISQPDLGDDDGDDGGPRRGSLSTTAEEPQYEEKQPEAGASHIQFANDEPSANTPRIRFAEDGPSANTSNLFNALNSYSIGAEASGESTYNGTEERDPHARISWFPRAKSSKPPQNTNNPRWSAVPPILAAPPPPPPAVPTSRAEKRRGRISSIAPPVMQRAGRRLSQAVRKSSIYATYDKAKTRGVELQRKRWAQIVFEYTFYLFLLCFTYFVLVGIPLWKGAVWWLYWAAKNKFTVAAGFTITLGIAALYAFAPLFLLFENDPVRHPNPNHDQTKDPNIRKTALLIPCYKSATIIGATLKAALKIFPPSQIFVIANGNSPTPLDETESICSQYGVTHLWSPIGSKIVAQFVGCYAAKDYEHVLLIDDDCTLPPNFPVVGHRLIDKVKSIGYTIKSIGPDGTKGNYCQQAQDFEYKISGVQRAFAGAIGSATFPHGAISLWDRQFLISVFHDHPGFSVSEDWFFGHSCRRLGGRIKMCSQVFVETVTPSAVFYASGEDRGGFGEMTIFKQRFLRWNFFFVNGIWYNLSYIIASWKLGWWEPGAKLFVLQEVYETLLYLFTPFILPITLMLHPALCGYLFAGTLGLYCLNSILFNEIHLRLKKERVSYMVLIFYYIPYKVVLTAVNVLSCYWAIFKYAKYFANRHPKVVEDENAVEIVLRLEDTTGQTVPVPGVLSSVLSQGRRMTVTTVITRMSVTGEDMNVPVPLLTESQLKEKYGARKGKGISVQFADMTTTPGAPQNRLSRLFGPETVVKPWKERLEEHRS</sequence>
<evidence type="ECO:0000256" key="1">
    <source>
        <dbReference type="SAM" id="MobiDB-lite"/>
    </source>
</evidence>
<dbReference type="EMBL" id="JAANBB010000012">
    <property type="protein sequence ID" value="KAF7556399.1"/>
    <property type="molecule type" value="Genomic_DNA"/>
</dbReference>
<feature type="transmembrane region" description="Helical" evidence="2">
    <location>
        <begin position="583"/>
        <end position="603"/>
    </location>
</feature>
<feature type="region of interest" description="Disordered" evidence="1">
    <location>
        <begin position="171"/>
        <end position="190"/>
    </location>
</feature>
<feature type="transmembrane region" description="Helical" evidence="2">
    <location>
        <begin position="268"/>
        <end position="288"/>
    </location>
</feature>
<feature type="transmembrane region" description="Helical" evidence="2">
    <location>
        <begin position="308"/>
        <end position="328"/>
    </location>
</feature>
<protein>
    <recommendedName>
        <fullName evidence="5">Glycosyltransferase</fullName>
    </recommendedName>
</protein>
<dbReference type="Pfam" id="PF13641">
    <property type="entry name" value="Glyco_tranf_2_3"/>
    <property type="match status" value="1"/>
</dbReference>
<keyword evidence="2" id="KW-0812">Transmembrane</keyword>
<comment type="caution">
    <text evidence="3">The sequence shown here is derived from an EMBL/GenBank/DDBJ whole genome shotgun (WGS) entry which is preliminary data.</text>
</comment>
<keyword evidence="2" id="KW-1133">Transmembrane helix</keyword>